<evidence type="ECO:0008006" key="9">
    <source>
        <dbReference type="Google" id="ProtNLM"/>
    </source>
</evidence>
<dbReference type="Pfam" id="PF02046">
    <property type="entry name" value="COX6A"/>
    <property type="match status" value="1"/>
</dbReference>
<accession>A0A067U0L7</accession>
<dbReference type="InterPro" id="IPR036418">
    <property type="entry name" value="Cyt_c_oxidase_su6a_sf"/>
</dbReference>
<keyword evidence="4" id="KW-0496">Mitochondrion</keyword>
<dbReference type="GO" id="GO:0006123">
    <property type="term" value="P:mitochondrial electron transport, cytochrome c to oxygen"/>
    <property type="evidence" value="ECO:0007669"/>
    <property type="project" value="TreeGrafter"/>
</dbReference>
<dbReference type="AlphaFoldDB" id="A0A067U0L7"/>
<keyword evidence="8" id="KW-1185">Reference proteome</keyword>
<comment type="subcellular location">
    <subcellularLocation>
        <location evidence="1">Mitochondrion inner membrane</location>
    </subcellularLocation>
</comment>
<evidence type="ECO:0000256" key="3">
    <source>
        <dbReference type="ARBA" id="ARBA00022946"/>
    </source>
</evidence>
<evidence type="ECO:0000256" key="1">
    <source>
        <dbReference type="ARBA" id="ARBA00004273"/>
    </source>
</evidence>
<dbReference type="InterPro" id="IPR001349">
    <property type="entry name" value="Cyt_c_oxidase_su6a"/>
</dbReference>
<evidence type="ECO:0000256" key="2">
    <source>
        <dbReference type="ARBA" id="ARBA00022792"/>
    </source>
</evidence>
<keyword evidence="2" id="KW-0999">Mitochondrion inner membrane</keyword>
<organism evidence="7 8">
    <name type="scientific">Galerina marginata (strain CBS 339.88)</name>
    <dbReference type="NCBI Taxonomy" id="685588"/>
    <lineage>
        <taxon>Eukaryota</taxon>
        <taxon>Fungi</taxon>
        <taxon>Dikarya</taxon>
        <taxon>Basidiomycota</taxon>
        <taxon>Agaricomycotina</taxon>
        <taxon>Agaricomycetes</taxon>
        <taxon>Agaricomycetidae</taxon>
        <taxon>Agaricales</taxon>
        <taxon>Agaricineae</taxon>
        <taxon>Strophariaceae</taxon>
        <taxon>Galerina</taxon>
    </lineage>
</organism>
<dbReference type="HOGENOM" id="CLU_122515_0_2_1"/>
<proteinExistence type="inferred from homology"/>
<reference evidence="8" key="1">
    <citation type="journal article" date="2014" name="Proc. Natl. Acad. Sci. U.S.A.">
        <title>Extensive sampling of basidiomycete genomes demonstrates inadequacy of the white-rot/brown-rot paradigm for wood decay fungi.</title>
        <authorList>
            <person name="Riley R."/>
            <person name="Salamov A.A."/>
            <person name="Brown D.W."/>
            <person name="Nagy L.G."/>
            <person name="Floudas D."/>
            <person name="Held B.W."/>
            <person name="Levasseur A."/>
            <person name="Lombard V."/>
            <person name="Morin E."/>
            <person name="Otillar R."/>
            <person name="Lindquist E.A."/>
            <person name="Sun H."/>
            <person name="LaButti K.M."/>
            <person name="Schmutz J."/>
            <person name="Jabbour D."/>
            <person name="Luo H."/>
            <person name="Baker S.E."/>
            <person name="Pisabarro A.G."/>
            <person name="Walton J.D."/>
            <person name="Blanchette R.A."/>
            <person name="Henrissat B."/>
            <person name="Martin F."/>
            <person name="Cullen D."/>
            <person name="Hibbett D.S."/>
            <person name="Grigoriev I.V."/>
        </authorList>
    </citation>
    <scope>NUCLEOTIDE SEQUENCE [LARGE SCALE GENOMIC DNA]</scope>
    <source>
        <strain evidence="8">CBS 339.88</strain>
    </source>
</reference>
<dbReference type="SUPFAM" id="SSF81411">
    <property type="entry name" value="Mitochondrial cytochrome c oxidase subunit VIa"/>
    <property type="match status" value="1"/>
</dbReference>
<dbReference type="STRING" id="685588.A0A067U0L7"/>
<dbReference type="EMBL" id="KL142367">
    <property type="protein sequence ID" value="KDR84878.1"/>
    <property type="molecule type" value="Genomic_DNA"/>
</dbReference>
<protein>
    <recommendedName>
        <fullName evidence="9">Mitochondrial cytochrome c oxidase subunit VIa</fullName>
    </recommendedName>
</protein>
<sequence>MSFAVRTLSRRIARPLPRFQARPQTFTTAVNEQAETGALEKFLAADKDLQVHAAEASDLWRKISFYVCVPAIAVCVAWVYNAEVEHAAHVEHIKEENGGELPETPAFDYLNRRSKPYPWGANSLFFNPHANKDMSDA</sequence>
<keyword evidence="3" id="KW-0809">Transit peptide</keyword>
<dbReference type="PANTHER" id="PTHR11504">
    <property type="entry name" value="CYTOCHROME C OXIDASE POLYPEPTIDE VIA"/>
    <property type="match status" value="1"/>
</dbReference>
<evidence type="ECO:0000256" key="5">
    <source>
        <dbReference type="ARBA" id="ARBA00023136"/>
    </source>
</evidence>
<keyword evidence="5" id="KW-0472">Membrane</keyword>
<dbReference type="Proteomes" id="UP000027222">
    <property type="component" value="Unassembled WGS sequence"/>
</dbReference>
<dbReference type="PANTHER" id="PTHR11504:SF0">
    <property type="entry name" value="CYTOCHROME C OXIDASE SUBUNIT"/>
    <property type="match status" value="1"/>
</dbReference>
<evidence type="ECO:0000313" key="8">
    <source>
        <dbReference type="Proteomes" id="UP000027222"/>
    </source>
</evidence>
<evidence type="ECO:0000313" key="7">
    <source>
        <dbReference type="EMBL" id="KDR84878.1"/>
    </source>
</evidence>
<evidence type="ECO:0000256" key="4">
    <source>
        <dbReference type="ARBA" id="ARBA00023128"/>
    </source>
</evidence>
<dbReference type="GO" id="GO:0030234">
    <property type="term" value="F:enzyme regulator activity"/>
    <property type="evidence" value="ECO:0007669"/>
    <property type="project" value="TreeGrafter"/>
</dbReference>
<evidence type="ECO:0000256" key="6">
    <source>
        <dbReference type="RuleBase" id="RU004396"/>
    </source>
</evidence>
<name>A0A067U0L7_GALM3</name>
<dbReference type="OrthoDB" id="5947505at2759"/>
<comment type="similarity">
    <text evidence="6">Belongs to the cytochrome c oxidase subunit 6A family.</text>
</comment>
<gene>
    <name evidence="7" type="ORF">GALMADRAFT_149419</name>
</gene>
<dbReference type="GO" id="GO:0005743">
    <property type="term" value="C:mitochondrial inner membrane"/>
    <property type="evidence" value="ECO:0007669"/>
    <property type="project" value="UniProtKB-SubCell"/>
</dbReference>
<dbReference type="Gene3D" id="4.10.95.10">
    <property type="entry name" value="Cytochrome c oxidase, subunit VIa"/>
    <property type="match status" value="1"/>
</dbReference>